<name>F9UJ70_9BACT</name>
<feature type="domain" description="GmrSD restriction endonucleases C-terminal" evidence="2">
    <location>
        <begin position="802"/>
        <end position="950"/>
    </location>
</feature>
<sequence>MTKNDKIIKNNIFLKFWKLGTNAYSYFKDYLFAPLEKNKNEINEKKDFENVQIIFKDGLLLWKWNDHSFQLNKENQSVSSSTARQIFDIWSLCGFIKRGNKNKHYELEQEFITTLEKWLNDFNFFKEKCNSLIQDTFHSNLHELNNFLEKEDSLYELNYILSDVNRTETKESSIKNKMIELFTNNSKSSNFFTSIILSSEKNLSIVNYLSNLFDNLDNKDKSYWKDIANIIFHKQDNLNEIEKFWNLISEFANKEINISKIIDDAIVLKSNFEEIEKNSVAVVNTTSNLNEFITHEIYSVGNFLYSFSGFDKNRQKIPFKCDIPIFQRAYTWTRDLLEKFINDIYDSLIIEKMEYYNIGNISLCSKDENAGNVGINSLTQLVIDGQQRTITLALISYALFKLIQLINDMKMPELFIKMFKDSNFINTFVDLDNKISFKHLKNIFNDEKINKTKKDIIKIEGVDSNYLLNSYNVIDNLNYILEILIKKFNHDGVWDKNNLNSFVNSLLNKTILTLTTYKKIKFPSLLFEKMNSRSMQLNDLELIKNSLWSYMTTELKPKCVEKGIKIFSLFENILMNFDKLIISRFRKKDKTIDKNSLDLFAKCISRLLHIDLFKEKNLKHLTTFDILNIYFQYMLNKSIQINGLDLETYVQETNYSNNSKNITFQTELFFKEIAIFKLINQDDNIYKEIEKNNSKLYISPFLDVSGGSNSASVFTPLIWSILNKFNYFEDKNEIFDSNILEWLHEIEKFHFKWKTSFFGGNSLTELMIKTANKIKNNEINSPFELKKELMSFSFVKDESNFEMDNVFENNKKRNYLLKKIEWFLINNLEMCPKNIKIKDKLINYFNFYKSKNSYEHIYPKKSKTFIEKHEDYKIVVEQLGNGLPLNKTLNSIVNNDWFDEKLKKYNDQLGQIGFNLLKGYKNKNFSDEYILIPVEELKDFENIKKRTEQLENLLKKMYLSD</sequence>
<protein>
    <recommendedName>
        <fullName evidence="5">DUF262 domain-containing protein</fullName>
    </recommendedName>
</protein>
<organism evidence="3 4">
    <name type="scientific">Mycoplasmopsis columbina SF7</name>
    <dbReference type="NCBI Taxonomy" id="1037410"/>
    <lineage>
        <taxon>Bacteria</taxon>
        <taxon>Bacillati</taxon>
        <taxon>Mycoplasmatota</taxon>
        <taxon>Mycoplasmoidales</taxon>
        <taxon>Metamycoplasmataceae</taxon>
        <taxon>Mycoplasmopsis</taxon>
    </lineage>
</organism>
<evidence type="ECO:0000259" key="2">
    <source>
        <dbReference type="Pfam" id="PF07510"/>
    </source>
</evidence>
<dbReference type="Pfam" id="PF03235">
    <property type="entry name" value="GmrSD_N"/>
    <property type="match status" value="1"/>
</dbReference>
<dbReference type="PANTHER" id="PTHR35149:SF1">
    <property type="entry name" value="DUF5655 DOMAIN-CONTAINING PROTEIN"/>
    <property type="match status" value="1"/>
</dbReference>
<comment type="caution">
    <text evidence="3">The sequence shown here is derived from an EMBL/GenBank/DDBJ whole genome shotgun (WGS) entry which is preliminary data.</text>
</comment>
<dbReference type="InterPro" id="IPR004919">
    <property type="entry name" value="GmrSD_N"/>
</dbReference>
<evidence type="ECO:0000313" key="3">
    <source>
        <dbReference type="EMBL" id="EGV00566.1"/>
    </source>
</evidence>
<reference evidence="3 4" key="1">
    <citation type="journal article" date="2013" name="Genome Announc.">
        <title>Genome Sequence of Mycoplasma columbinum Strain SF7.</title>
        <authorList>
            <person name="Guo Z."/>
            <person name="Xu X."/>
            <person name="Zheng Q."/>
            <person name="Li T."/>
            <person name="Kuang S."/>
            <person name="Zhang Z."/>
            <person name="Chen Y."/>
            <person name="Lu X."/>
            <person name="Zhou R."/>
            <person name="Bi D."/>
            <person name="Jin H."/>
        </authorList>
    </citation>
    <scope>NUCLEOTIDE SEQUENCE [LARGE SCALE GENOMIC DNA]</scope>
    <source>
        <strain evidence="3 4">SF7</strain>
    </source>
</reference>
<dbReference type="STRING" id="1037410.MCSF7_02639"/>
<feature type="domain" description="GmrSD restriction endonucleases N-terminal" evidence="1">
    <location>
        <begin position="311"/>
        <end position="547"/>
    </location>
</feature>
<evidence type="ECO:0000259" key="1">
    <source>
        <dbReference type="Pfam" id="PF03235"/>
    </source>
</evidence>
<evidence type="ECO:0008006" key="5">
    <source>
        <dbReference type="Google" id="ProtNLM"/>
    </source>
</evidence>
<proteinExistence type="predicted"/>
<dbReference type="Pfam" id="PF07510">
    <property type="entry name" value="GmrSD_C"/>
    <property type="match status" value="1"/>
</dbReference>
<dbReference type="Proteomes" id="UP000004978">
    <property type="component" value="Unassembled WGS sequence"/>
</dbReference>
<gene>
    <name evidence="3" type="ORF">MCSF7_02639</name>
</gene>
<accession>F9UJ70</accession>
<keyword evidence="4" id="KW-1185">Reference proteome</keyword>
<dbReference type="EMBL" id="AFXA01000002">
    <property type="protein sequence ID" value="EGV00566.1"/>
    <property type="molecule type" value="Genomic_DNA"/>
</dbReference>
<dbReference type="RefSeq" id="WP_006608336.1">
    <property type="nucleotide sequence ID" value="NZ_AFXA01000002.1"/>
</dbReference>
<dbReference type="PANTHER" id="PTHR35149">
    <property type="entry name" value="SLL5132 PROTEIN"/>
    <property type="match status" value="1"/>
</dbReference>
<dbReference type="eggNOG" id="COG1479">
    <property type="taxonomic scope" value="Bacteria"/>
</dbReference>
<dbReference type="InterPro" id="IPR011089">
    <property type="entry name" value="GmrSD_C"/>
</dbReference>
<dbReference type="AlphaFoldDB" id="F9UJ70"/>
<evidence type="ECO:0000313" key="4">
    <source>
        <dbReference type="Proteomes" id="UP000004978"/>
    </source>
</evidence>